<evidence type="ECO:0000313" key="1">
    <source>
        <dbReference type="EMBL" id="SHJ96910.1"/>
    </source>
</evidence>
<dbReference type="AlphaFoldDB" id="A0A1M6NMG5"/>
<accession>A0A1M6NMG5</accession>
<organism evidence="1 2">
    <name type="scientific">Desulfatibacillum alkenivorans DSM 16219</name>
    <dbReference type="NCBI Taxonomy" id="1121393"/>
    <lineage>
        <taxon>Bacteria</taxon>
        <taxon>Pseudomonadati</taxon>
        <taxon>Thermodesulfobacteriota</taxon>
        <taxon>Desulfobacteria</taxon>
        <taxon>Desulfobacterales</taxon>
        <taxon>Desulfatibacillaceae</taxon>
        <taxon>Desulfatibacillum</taxon>
    </lineage>
</organism>
<name>A0A1M6NMG5_9BACT</name>
<evidence type="ECO:0000313" key="2">
    <source>
        <dbReference type="Proteomes" id="UP000183994"/>
    </source>
</evidence>
<protein>
    <submittedName>
        <fullName evidence="1">Uncharacterized protein</fullName>
    </submittedName>
</protein>
<reference evidence="2" key="1">
    <citation type="submission" date="2016-11" db="EMBL/GenBank/DDBJ databases">
        <authorList>
            <person name="Varghese N."/>
            <person name="Submissions S."/>
        </authorList>
    </citation>
    <scope>NUCLEOTIDE SEQUENCE [LARGE SCALE GENOMIC DNA]</scope>
    <source>
        <strain evidence="2">DSM 16219</strain>
    </source>
</reference>
<keyword evidence="2" id="KW-1185">Reference proteome</keyword>
<dbReference type="Proteomes" id="UP000183994">
    <property type="component" value="Unassembled WGS sequence"/>
</dbReference>
<proteinExistence type="predicted"/>
<sequence>MAMNTVWGDYQIPSDIIAPGALSTAKSVSLTETKDLRKEDPCHVMKKIRQGGGPSLGAYMSDRPVADILHQAASQAFEIAGNAKSPGRAELNLCLKIQSLDFNVLVGFAQGMLKCIIQAQAVFTDASSGKVVWEGICEGAGRTGTGDLVKSAFTSALKDFIQNLSACPGFK</sequence>
<dbReference type="RefSeq" id="WP_073476518.1">
    <property type="nucleotide sequence ID" value="NZ_FQZU01000015.1"/>
</dbReference>
<dbReference type="OrthoDB" id="1251415at2"/>
<dbReference type="EMBL" id="FQZU01000015">
    <property type="protein sequence ID" value="SHJ96910.1"/>
    <property type="molecule type" value="Genomic_DNA"/>
</dbReference>
<gene>
    <name evidence="1" type="ORF">SAMN02745216_02633</name>
</gene>